<gene>
    <name evidence="9" type="ORF">KUCA_T00005526001</name>
</gene>
<dbReference type="Gene3D" id="1.10.275.20">
    <property type="entry name" value="Choline/Carnitine o-acyltransferase"/>
    <property type="match status" value="1"/>
</dbReference>
<comment type="similarity">
    <text evidence="1 7">Belongs to the carnitine/choline acetyltransferase family.</text>
</comment>
<evidence type="ECO:0000256" key="2">
    <source>
        <dbReference type="ARBA" id="ARBA00022448"/>
    </source>
</evidence>
<dbReference type="InterPro" id="IPR000542">
    <property type="entry name" value="Carn_acyl_trans"/>
</dbReference>
<reference evidence="9" key="1">
    <citation type="submission" date="2013-12" db="EMBL/GenBank/DDBJ databases">
        <authorList>
            <person name="Genoscope - CEA"/>
        </authorList>
    </citation>
    <scope>NUCLEOTIDE SEQUENCE</scope>
    <source>
        <strain evidence="9">CBS 1993</strain>
    </source>
</reference>
<dbReference type="InterPro" id="IPR023213">
    <property type="entry name" value="CAT-like_dom_sf"/>
</dbReference>
<dbReference type="GeneID" id="34522907"/>
<evidence type="ECO:0000259" key="8">
    <source>
        <dbReference type="Pfam" id="PF00755"/>
    </source>
</evidence>
<keyword evidence="4" id="KW-0276">Fatty acid metabolism</keyword>
<dbReference type="Proteomes" id="UP000019384">
    <property type="component" value="Unassembled WGS sequence"/>
</dbReference>
<reference evidence="9" key="2">
    <citation type="submission" date="2014-02" db="EMBL/GenBank/DDBJ databases">
        <title>Complete DNA sequence of /Kuraishia capsulata/ illustrates novel genomic features among budding yeasts (/Saccharomycotina/).</title>
        <authorList>
            <person name="Morales L."/>
            <person name="Noel B."/>
            <person name="Porcel B."/>
            <person name="Marcet-Houben M."/>
            <person name="Hullo M-F."/>
            <person name="Sacerdot C."/>
            <person name="Tekaia F."/>
            <person name="Leh-Louis V."/>
            <person name="Despons L."/>
            <person name="Khanna V."/>
            <person name="Aury J-M."/>
            <person name="Barbe V."/>
            <person name="Couloux A."/>
            <person name="Labadie K."/>
            <person name="Pelletier E."/>
            <person name="Souciet J-L."/>
            <person name="Boekhout T."/>
            <person name="Gabaldon T."/>
            <person name="Wincker P."/>
            <person name="Dujon B."/>
        </authorList>
    </citation>
    <scope>NUCLEOTIDE SEQUENCE</scope>
    <source>
        <strain evidence="9">CBS 1993</strain>
    </source>
</reference>
<evidence type="ECO:0000313" key="9">
    <source>
        <dbReference type="EMBL" id="CDK29534.1"/>
    </source>
</evidence>
<evidence type="ECO:0000256" key="4">
    <source>
        <dbReference type="ARBA" id="ARBA00022832"/>
    </source>
</evidence>
<accession>W6MS69</accession>
<evidence type="ECO:0000256" key="5">
    <source>
        <dbReference type="ARBA" id="ARBA00023098"/>
    </source>
</evidence>
<dbReference type="InterPro" id="IPR039551">
    <property type="entry name" value="Cho/carn_acyl_trans"/>
</dbReference>
<dbReference type="GO" id="GO:0006066">
    <property type="term" value="P:alcohol metabolic process"/>
    <property type="evidence" value="ECO:0007669"/>
    <property type="project" value="EnsemblFungi"/>
</dbReference>
<dbReference type="STRING" id="1382522.W6MS69"/>
<dbReference type="InterPro" id="IPR042231">
    <property type="entry name" value="Cho/carn_acyl_trans_2"/>
</dbReference>
<evidence type="ECO:0000256" key="7">
    <source>
        <dbReference type="RuleBase" id="RU003801"/>
    </source>
</evidence>
<evidence type="ECO:0000256" key="6">
    <source>
        <dbReference type="ARBA" id="ARBA00023315"/>
    </source>
</evidence>
<proteinExistence type="inferred from homology"/>
<protein>
    <recommendedName>
        <fullName evidence="8">Choline/carnitine acyltransferase domain-containing protein</fullName>
    </recommendedName>
</protein>
<keyword evidence="2" id="KW-0813">Transport</keyword>
<evidence type="ECO:0000256" key="1">
    <source>
        <dbReference type="ARBA" id="ARBA00005232"/>
    </source>
</evidence>
<sequence length="772" mass="85871">MGKTFEHESALPNLPVPSLVSTAEHLLAALKPLIPAEEHQILLDRSIDFVTSGLVRTLQQFLLESSHSSDGSNYLDAEGISASTPGIYGELRGNTLPRNPFFILEDDPLSKTALPPSQASRAAVLVTSALRFICALRLEQISPDVTPKSGKPLSMNSYKNLFGTSRVPIDLEGRQTGVTITSPKSLDDSRHIVVLSHSQFYVLEVLTEFTEQGHMVWFSKHELRVLLETIIEDSERSDVVDATKQSIGCFTTESKGVWKLARRWLKAENEETLDLIDNALFVLCLDHESPETDVEKVQTVSHGTSKLNDDGVQVGTCTSRWYDKLQIVVTKNSVAGVIWESTSMDGTSVLRFISDVYTDSVLRLARKINGLDYTLWPKGETVKINDQIEKPNIRKLAFNLSAEMRTGLHLAETRLTDLINQHNYVTHIIPDFGTDLIVNKMRLSADSLFQICVQLTLYALYGRIPSSSEPISTRKFRNARTETITIQSDHVLRCCQEFITQTSSHQKWNSITDACAEHKRKVSAALNGKGFERHLSALRSAYIQRELLYKLHPDVERHSAEEVPPLIFEPAIDLLYKPELLIANCGNPALHLFGVTPAVPSGFGVGYIIKDDHITVCASSQWRQTDRFLSTLGLVVEEVKTCWRASVPMERTGSRARELEVNSVRNLTLDNPILGSVPEALVSANTSSAEPKPYKAMDTSSDYILGGYDYFDVGDLESRSDLVTRASNSRLVSRSGSRQLSRVGSASNLKDSDDGKINSMWLGRKVVIQDEI</sequence>
<keyword evidence="5" id="KW-0443">Lipid metabolism</keyword>
<feature type="domain" description="Choline/carnitine acyltransferase" evidence="8">
    <location>
        <begin position="14"/>
        <end position="632"/>
    </location>
</feature>
<dbReference type="Pfam" id="PF00755">
    <property type="entry name" value="Carn_acyltransf"/>
    <property type="match status" value="1"/>
</dbReference>
<dbReference type="Gene3D" id="3.30.559.70">
    <property type="entry name" value="Choline/Carnitine o-acyltransferase, domain 2"/>
    <property type="match status" value="1"/>
</dbReference>
<keyword evidence="10" id="KW-1185">Reference proteome</keyword>
<dbReference type="GO" id="GO:0005829">
    <property type="term" value="C:cytosol"/>
    <property type="evidence" value="ECO:0007669"/>
    <property type="project" value="EnsemblFungi"/>
</dbReference>
<dbReference type="GO" id="GO:0006631">
    <property type="term" value="P:fatty acid metabolic process"/>
    <property type="evidence" value="ECO:0007669"/>
    <property type="project" value="UniProtKB-KW"/>
</dbReference>
<dbReference type="OrthoDB" id="240216at2759"/>
<dbReference type="PANTHER" id="PTHR22589:SF48">
    <property type="entry name" value="CARNITINE O-ACETYLTRANSFERASE YAT2"/>
    <property type="match status" value="1"/>
</dbReference>
<evidence type="ECO:0000313" key="10">
    <source>
        <dbReference type="Proteomes" id="UP000019384"/>
    </source>
</evidence>
<dbReference type="GO" id="GO:0004092">
    <property type="term" value="F:carnitine O-acetyltransferase activity"/>
    <property type="evidence" value="ECO:0007669"/>
    <property type="project" value="EnsemblFungi"/>
</dbReference>
<dbReference type="PROSITE" id="PS00439">
    <property type="entry name" value="ACYLTRANSF_C_1"/>
    <property type="match status" value="1"/>
</dbReference>
<dbReference type="SUPFAM" id="SSF52777">
    <property type="entry name" value="CoA-dependent acyltransferases"/>
    <property type="match status" value="2"/>
</dbReference>
<dbReference type="HOGENOM" id="CLU_013513_4_1_1"/>
<keyword evidence="6 7" id="KW-0012">Acyltransferase</keyword>
<dbReference type="AlphaFoldDB" id="W6MS69"/>
<dbReference type="EMBL" id="HG793131">
    <property type="protein sequence ID" value="CDK29534.1"/>
    <property type="molecule type" value="Genomic_DNA"/>
</dbReference>
<keyword evidence="3 7" id="KW-0808">Transferase</keyword>
<organism evidence="9 10">
    <name type="scientific">Kuraishia capsulata CBS 1993</name>
    <dbReference type="NCBI Taxonomy" id="1382522"/>
    <lineage>
        <taxon>Eukaryota</taxon>
        <taxon>Fungi</taxon>
        <taxon>Dikarya</taxon>
        <taxon>Ascomycota</taxon>
        <taxon>Saccharomycotina</taxon>
        <taxon>Pichiomycetes</taxon>
        <taxon>Pichiales</taxon>
        <taxon>Pichiaceae</taxon>
        <taxon>Kuraishia</taxon>
    </lineage>
</organism>
<dbReference type="GO" id="GO:0009437">
    <property type="term" value="P:carnitine metabolic process"/>
    <property type="evidence" value="ECO:0007669"/>
    <property type="project" value="EnsemblFungi"/>
</dbReference>
<dbReference type="PANTHER" id="PTHR22589">
    <property type="entry name" value="CARNITINE O-ACYLTRANSFERASE"/>
    <property type="match status" value="1"/>
</dbReference>
<dbReference type="InterPro" id="IPR042572">
    <property type="entry name" value="Carn_acyl_trans_N"/>
</dbReference>
<evidence type="ECO:0000256" key="3">
    <source>
        <dbReference type="ARBA" id="ARBA00022679"/>
    </source>
</evidence>
<dbReference type="PROSITE" id="PS00440">
    <property type="entry name" value="ACYLTRANSF_C_2"/>
    <property type="match status" value="1"/>
</dbReference>
<dbReference type="RefSeq" id="XP_022461519.1">
    <property type="nucleotide sequence ID" value="XM_022603018.1"/>
</dbReference>
<name>W6MS69_9ASCO</name>
<dbReference type="Gene3D" id="3.30.559.10">
    <property type="entry name" value="Chloramphenicol acetyltransferase-like domain"/>
    <property type="match status" value="1"/>
</dbReference>